<dbReference type="EMBL" id="BAABME010001949">
    <property type="protein sequence ID" value="GAA0152259.1"/>
    <property type="molecule type" value="Genomic_DNA"/>
</dbReference>
<evidence type="ECO:0000313" key="1">
    <source>
        <dbReference type="EMBL" id="GAA0152259.1"/>
    </source>
</evidence>
<dbReference type="AlphaFoldDB" id="A0AAV3PKV4"/>
<organism evidence="1 2">
    <name type="scientific">Lithospermum erythrorhizon</name>
    <name type="common">Purple gromwell</name>
    <name type="synonym">Lithospermum officinale var. erythrorhizon</name>
    <dbReference type="NCBI Taxonomy" id="34254"/>
    <lineage>
        <taxon>Eukaryota</taxon>
        <taxon>Viridiplantae</taxon>
        <taxon>Streptophyta</taxon>
        <taxon>Embryophyta</taxon>
        <taxon>Tracheophyta</taxon>
        <taxon>Spermatophyta</taxon>
        <taxon>Magnoliopsida</taxon>
        <taxon>eudicotyledons</taxon>
        <taxon>Gunneridae</taxon>
        <taxon>Pentapetalae</taxon>
        <taxon>asterids</taxon>
        <taxon>lamiids</taxon>
        <taxon>Boraginales</taxon>
        <taxon>Boraginaceae</taxon>
        <taxon>Boraginoideae</taxon>
        <taxon>Lithospermeae</taxon>
        <taxon>Lithospermum</taxon>
    </lineage>
</organism>
<sequence>MEGIKEGGSITRKSRRSTVEEELSLGNNKALNALLCVVDVEVFKMISSCKVTKEAWEVLETTSEDIANESFALGEVISNEKLVRKVLRTLPKRFAYKVTIIEEAQDLMTMRIDRKYHHL</sequence>
<dbReference type="Proteomes" id="UP001454036">
    <property type="component" value="Unassembled WGS sequence"/>
</dbReference>
<accession>A0AAV3PKV4</accession>
<reference evidence="1 2" key="1">
    <citation type="submission" date="2024-01" db="EMBL/GenBank/DDBJ databases">
        <title>The complete chloroplast genome sequence of Lithospermum erythrorhizon: insights into the phylogenetic relationship among Boraginaceae species and the maternal lineages of purple gromwells.</title>
        <authorList>
            <person name="Okada T."/>
            <person name="Watanabe K."/>
        </authorList>
    </citation>
    <scope>NUCLEOTIDE SEQUENCE [LARGE SCALE GENOMIC DNA]</scope>
</reference>
<name>A0AAV3PKV4_LITER</name>
<evidence type="ECO:0008006" key="3">
    <source>
        <dbReference type="Google" id="ProtNLM"/>
    </source>
</evidence>
<protein>
    <recommendedName>
        <fullName evidence="3">Gag-pol polyprotein</fullName>
    </recommendedName>
</protein>
<gene>
    <name evidence="1" type="ORF">LIER_10780</name>
</gene>
<evidence type="ECO:0000313" key="2">
    <source>
        <dbReference type="Proteomes" id="UP001454036"/>
    </source>
</evidence>
<proteinExistence type="predicted"/>
<comment type="caution">
    <text evidence="1">The sequence shown here is derived from an EMBL/GenBank/DDBJ whole genome shotgun (WGS) entry which is preliminary data.</text>
</comment>
<keyword evidence="2" id="KW-1185">Reference proteome</keyword>